<keyword evidence="6 12" id="KW-0547">Nucleotide-binding</keyword>
<evidence type="ECO:0000256" key="9">
    <source>
        <dbReference type="ARBA" id="ARBA00022842"/>
    </source>
</evidence>
<dbReference type="GO" id="GO:0005829">
    <property type="term" value="C:cytosol"/>
    <property type="evidence" value="ECO:0007669"/>
    <property type="project" value="TreeGrafter"/>
</dbReference>
<feature type="binding site" evidence="12">
    <location>
        <position position="142"/>
    </location>
    <ligand>
        <name>substrate</name>
    </ligand>
</feature>
<feature type="binding site" evidence="12">
    <location>
        <position position="284"/>
    </location>
    <ligand>
        <name>K(+)</name>
        <dbReference type="ChEBI" id="CHEBI:29103"/>
    </ligand>
</feature>
<keyword evidence="7 12" id="KW-0418">Kinase</keyword>
<feature type="binding site" evidence="12">
    <location>
        <begin position="12"/>
        <end position="14"/>
    </location>
    <ligand>
        <name>substrate</name>
    </ligand>
</feature>
<dbReference type="GO" id="GO:0019303">
    <property type="term" value="P:D-ribose catabolic process"/>
    <property type="evidence" value="ECO:0007669"/>
    <property type="project" value="UniProtKB-UniRule"/>
</dbReference>
<keyword evidence="5 12" id="KW-0479">Metal-binding</keyword>
<dbReference type="Proteomes" id="UP000070366">
    <property type="component" value="Unassembled WGS sequence"/>
</dbReference>
<feature type="binding site" evidence="12">
    <location>
        <position position="293"/>
    </location>
    <ligand>
        <name>K(+)</name>
        <dbReference type="ChEBI" id="CHEBI:29103"/>
    </ligand>
</feature>
<comment type="catalytic activity">
    <reaction evidence="12">
        <text>D-ribose + ATP = D-ribose 5-phosphate + ADP + H(+)</text>
        <dbReference type="Rhea" id="RHEA:13697"/>
        <dbReference type="ChEBI" id="CHEBI:15378"/>
        <dbReference type="ChEBI" id="CHEBI:30616"/>
        <dbReference type="ChEBI" id="CHEBI:47013"/>
        <dbReference type="ChEBI" id="CHEBI:78346"/>
        <dbReference type="ChEBI" id="CHEBI:456216"/>
        <dbReference type="EC" id="2.7.1.15"/>
    </reaction>
</comment>
<dbReference type="STRING" id="626937.HMPREF3293_01109"/>
<reference evidence="14 15" key="1">
    <citation type="submission" date="2016-02" db="EMBL/GenBank/DDBJ databases">
        <authorList>
            <person name="Wen L."/>
            <person name="He K."/>
            <person name="Yang H."/>
        </authorList>
    </citation>
    <scope>NUCLEOTIDE SEQUENCE [LARGE SCALE GENOMIC DNA]</scope>
    <source>
        <strain evidence="14 15">DSM 22607</strain>
    </source>
</reference>
<comment type="activity regulation">
    <text evidence="12">Activated by a monovalent cation that binds near, but not in, the active site. The most likely occupant of the site in vivo is potassium. Ion binding induces a conformational change that may alter substrate affinity.</text>
</comment>
<dbReference type="InterPro" id="IPR002139">
    <property type="entry name" value="Ribo/fructo_kinase"/>
</dbReference>
<comment type="function">
    <text evidence="12">Catalyzes the phosphorylation of ribose at O-5 in a reaction requiring ATP and magnesium. The resulting D-ribose-5-phosphate can then be used either for sythesis of nucleotides, histidine, and tryptophan, or as a component of the pentose phosphate pathway.</text>
</comment>
<comment type="caution">
    <text evidence="14">The sequence shown here is derived from an EMBL/GenBank/DDBJ whole genome shotgun (WGS) entry which is preliminary data.</text>
</comment>
<organism evidence="14 15">
    <name type="scientific">Christensenella minuta</name>
    <dbReference type="NCBI Taxonomy" id="626937"/>
    <lineage>
        <taxon>Bacteria</taxon>
        <taxon>Bacillati</taxon>
        <taxon>Bacillota</taxon>
        <taxon>Clostridia</taxon>
        <taxon>Christensenellales</taxon>
        <taxon>Christensenellaceae</taxon>
        <taxon>Christensenella</taxon>
    </lineage>
</organism>
<comment type="cofactor">
    <cofactor evidence="12">
        <name>Mg(2+)</name>
        <dbReference type="ChEBI" id="CHEBI:18420"/>
    </cofactor>
    <text evidence="12">Requires a divalent cation, most likely magnesium in vivo, as an electrophilic catalyst to aid phosphoryl group transfer. It is the chelate of the metal and the nucleotide that is the actual substrate.</text>
</comment>
<dbReference type="InterPro" id="IPR011877">
    <property type="entry name" value="Ribokinase"/>
</dbReference>
<feature type="binding site" evidence="12">
    <location>
        <position position="254"/>
    </location>
    <ligand>
        <name>substrate</name>
    </ligand>
</feature>
<evidence type="ECO:0000313" key="15">
    <source>
        <dbReference type="Proteomes" id="UP000070366"/>
    </source>
</evidence>
<feature type="binding site" evidence="12">
    <location>
        <begin position="253"/>
        <end position="254"/>
    </location>
    <ligand>
        <name>ATP</name>
        <dbReference type="ChEBI" id="CHEBI:30616"/>
    </ligand>
</feature>
<evidence type="ECO:0000256" key="12">
    <source>
        <dbReference type="HAMAP-Rule" id="MF_01987"/>
    </source>
</evidence>
<dbReference type="PANTHER" id="PTHR10584">
    <property type="entry name" value="SUGAR KINASE"/>
    <property type="match status" value="1"/>
</dbReference>
<comment type="subcellular location">
    <subcellularLocation>
        <location evidence="12">Cytoplasm</location>
    </subcellularLocation>
</comment>
<proteinExistence type="inferred from homology"/>
<dbReference type="SUPFAM" id="SSF53613">
    <property type="entry name" value="Ribokinase-like"/>
    <property type="match status" value="1"/>
</dbReference>
<name>A0A136Q5U4_9FIRM</name>
<dbReference type="Gene3D" id="3.40.1190.20">
    <property type="match status" value="1"/>
</dbReference>
<comment type="subunit">
    <text evidence="12">Homodimer.</text>
</comment>
<dbReference type="GO" id="GO:0005524">
    <property type="term" value="F:ATP binding"/>
    <property type="evidence" value="ECO:0007669"/>
    <property type="project" value="UniProtKB-UniRule"/>
</dbReference>
<evidence type="ECO:0000256" key="4">
    <source>
        <dbReference type="ARBA" id="ARBA00022679"/>
    </source>
</evidence>
<dbReference type="UniPathway" id="UPA00916">
    <property type="reaction ID" value="UER00889"/>
</dbReference>
<dbReference type="InterPro" id="IPR029056">
    <property type="entry name" value="Ribokinase-like"/>
</dbReference>
<dbReference type="EMBL" id="LSZW01000050">
    <property type="protein sequence ID" value="KXK66037.1"/>
    <property type="molecule type" value="Genomic_DNA"/>
</dbReference>
<dbReference type="AlphaFoldDB" id="A0A136Q5U4"/>
<keyword evidence="10 12" id="KW-0630">Potassium</keyword>
<feature type="active site" description="Proton acceptor" evidence="12">
    <location>
        <position position="254"/>
    </location>
</feature>
<evidence type="ECO:0000256" key="6">
    <source>
        <dbReference type="ARBA" id="ARBA00022741"/>
    </source>
</evidence>
<keyword evidence="12" id="KW-0963">Cytoplasm</keyword>
<dbReference type="PROSITE" id="PS00584">
    <property type="entry name" value="PFKB_KINASES_2"/>
    <property type="match status" value="1"/>
</dbReference>
<feature type="binding site" evidence="12">
    <location>
        <begin position="222"/>
        <end position="227"/>
    </location>
    <ligand>
        <name>ATP</name>
        <dbReference type="ChEBI" id="CHEBI:30616"/>
    </ligand>
</feature>
<feature type="binding site" evidence="12">
    <location>
        <position position="287"/>
    </location>
    <ligand>
        <name>K(+)</name>
        <dbReference type="ChEBI" id="CHEBI:29103"/>
    </ligand>
</feature>
<accession>A0A136Q5U4</accession>
<dbReference type="PANTHER" id="PTHR10584:SF166">
    <property type="entry name" value="RIBOKINASE"/>
    <property type="match status" value="1"/>
</dbReference>
<evidence type="ECO:0000256" key="2">
    <source>
        <dbReference type="ARBA" id="ARBA00012035"/>
    </source>
</evidence>
<feature type="binding site" evidence="12">
    <location>
        <position position="289"/>
    </location>
    <ligand>
        <name>K(+)</name>
        <dbReference type="ChEBI" id="CHEBI:29103"/>
    </ligand>
</feature>
<dbReference type="EC" id="2.7.1.15" evidence="2 12"/>
<gene>
    <name evidence="12" type="primary">rbsK</name>
    <name evidence="14" type="ORF">HMPREF3293_01109</name>
</gene>
<evidence type="ECO:0000313" key="14">
    <source>
        <dbReference type="EMBL" id="KXK66037.1"/>
    </source>
</evidence>
<feature type="binding site" evidence="12">
    <location>
        <position position="186"/>
    </location>
    <ligand>
        <name>ATP</name>
        <dbReference type="ChEBI" id="CHEBI:30616"/>
    </ligand>
</feature>
<dbReference type="GO" id="GO:0004747">
    <property type="term" value="F:ribokinase activity"/>
    <property type="evidence" value="ECO:0007669"/>
    <property type="project" value="UniProtKB-UniRule"/>
</dbReference>
<dbReference type="CDD" id="cd01174">
    <property type="entry name" value="ribokinase"/>
    <property type="match status" value="1"/>
</dbReference>
<feature type="binding site" evidence="12">
    <location>
        <position position="278"/>
    </location>
    <ligand>
        <name>ATP</name>
        <dbReference type="ChEBI" id="CHEBI:30616"/>
    </ligand>
</feature>
<keyword evidence="11 12" id="KW-0119">Carbohydrate metabolism</keyword>
<evidence type="ECO:0000256" key="11">
    <source>
        <dbReference type="ARBA" id="ARBA00023277"/>
    </source>
</evidence>
<comment type="similarity">
    <text evidence="12">Belongs to the carbohydrate kinase PfkB family. Ribokinase subfamily.</text>
</comment>
<feature type="domain" description="Carbohydrate kinase PfkB" evidence="13">
    <location>
        <begin position="3"/>
        <end position="295"/>
    </location>
</feature>
<comment type="caution">
    <text evidence="12">Lacks conserved residue(s) required for the propagation of feature annotation.</text>
</comment>
<keyword evidence="8 12" id="KW-0067">ATP-binding</keyword>
<dbReference type="InterPro" id="IPR002173">
    <property type="entry name" value="Carboh/pur_kinase_PfkB_CS"/>
</dbReference>
<dbReference type="PRINTS" id="PR00990">
    <property type="entry name" value="RIBOKINASE"/>
</dbReference>
<comment type="similarity">
    <text evidence="1">Belongs to the carbohydrate kinase pfkB family.</text>
</comment>
<dbReference type="HAMAP" id="MF_01987">
    <property type="entry name" value="Ribokinase"/>
    <property type="match status" value="1"/>
</dbReference>
<protein>
    <recommendedName>
        <fullName evidence="3 12">Ribokinase</fullName>
        <shortName evidence="12">RK</shortName>
        <ecNumber evidence="2 12">2.7.1.15</ecNumber>
    </recommendedName>
</protein>
<evidence type="ECO:0000256" key="3">
    <source>
        <dbReference type="ARBA" id="ARBA00016943"/>
    </source>
</evidence>
<feature type="binding site" evidence="12">
    <location>
        <begin position="40"/>
        <end position="44"/>
    </location>
    <ligand>
        <name>substrate</name>
    </ligand>
</feature>
<evidence type="ECO:0000256" key="7">
    <source>
        <dbReference type="ARBA" id="ARBA00022777"/>
    </source>
</evidence>
<dbReference type="Pfam" id="PF00294">
    <property type="entry name" value="PfkB"/>
    <property type="match status" value="1"/>
</dbReference>
<comment type="pathway">
    <text evidence="12">Carbohydrate metabolism; D-ribose degradation; D-ribose 5-phosphate from beta-D-ribopyranose: step 2/2.</text>
</comment>
<dbReference type="InterPro" id="IPR011611">
    <property type="entry name" value="PfkB_dom"/>
</dbReference>
<evidence type="ECO:0000259" key="13">
    <source>
        <dbReference type="Pfam" id="PF00294"/>
    </source>
</evidence>
<evidence type="ECO:0000256" key="8">
    <source>
        <dbReference type="ARBA" id="ARBA00022840"/>
    </source>
</evidence>
<keyword evidence="4 12" id="KW-0808">Transferase</keyword>
<evidence type="ECO:0000256" key="10">
    <source>
        <dbReference type="ARBA" id="ARBA00022958"/>
    </source>
</evidence>
<keyword evidence="9 12" id="KW-0460">Magnesium</keyword>
<evidence type="ECO:0000256" key="1">
    <source>
        <dbReference type="ARBA" id="ARBA00005380"/>
    </source>
</evidence>
<evidence type="ECO:0000256" key="5">
    <source>
        <dbReference type="ARBA" id="ARBA00022723"/>
    </source>
</evidence>
<dbReference type="NCBIfam" id="TIGR02152">
    <property type="entry name" value="D_ribokin_bact"/>
    <property type="match status" value="1"/>
</dbReference>
<keyword evidence="15" id="KW-1185">Reference proteome</keyword>
<feature type="binding site" evidence="12">
    <location>
        <position position="250"/>
    </location>
    <ligand>
        <name>K(+)</name>
        <dbReference type="ChEBI" id="CHEBI:29103"/>
    </ligand>
</feature>
<sequence>MKKKIVMFGSYVADLTGTAEHLPRAGETVFGELFKIGPGGKGSNQAVAAHRAGADIILATKLGKDVFGDLARDFYTQEDIAADYVLTDDEKGTGIALICVDQVSKQNQILVVPGACTNFTDADIETLRPAIEAADILLVQFEVNMDALERVMDIARTAGVMVVLNPAPARKVSREFICKADIVTPNEVEAAALTGVSVGDAADAEKAAAVFHEWGIPQVVITMGRRGVFASTPDESRMVRARAVEAVDTTGAGDAFNGGFVTALSEGKDLFEAVEFGNALASLAVQKFGTAPSMPMRSEIEKIL</sequence>
<dbReference type="GO" id="GO:0046872">
    <property type="term" value="F:metal ion binding"/>
    <property type="evidence" value="ECO:0007669"/>
    <property type="project" value="UniProtKB-KW"/>
</dbReference>
<dbReference type="PATRIC" id="fig|626937.4.peg.1094"/>
<feature type="binding site" evidence="12">
    <location>
        <position position="248"/>
    </location>
    <ligand>
        <name>K(+)</name>
        <dbReference type="ChEBI" id="CHEBI:29103"/>
    </ligand>
</feature>